<gene>
    <name evidence="2" type="ORF">M9Y10_016290</name>
</gene>
<protein>
    <submittedName>
        <fullName evidence="2">Uncharacterized protein</fullName>
    </submittedName>
</protein>
<keyword evidence="3" id="KW-1185">Reference proteome</keyword>
<accession>A0ABR2HVR9</accession>
<sequence length="404" mass="47278">MNRKRNQKAMVEADTSDWNPQNRRPLFKTLKRGQQSTTDSKRMSKYSPKGTSSIENQRTENQMNQGTTCYNAACEDLFQRSVFSLEHRTHRTNLIPDPMQPDDIPYVHSQKKIKNYKPLKERVTESAENKKAICNKYYEEREAKEKDECTFTPIIVSKQTNHTHDLLSTTKKTQKEAEKEKIEPVINQKSKEIAERLTNCTTIYSRQSSKIYHNPKIPNENEKKALKMPQKEIDKLIDRLTSQQQDSSSDSLEIDKFRNTTIDKKDIDRLVLDSVHKNQLRSKYRADSNTYKPRINEKSVELAKTISPKPRDLYMESLVEYRKKERKAAAIKNYKEMQEMQNCIPRPKPSQSPSYLNKVNEMDLSDIHEKIESSEIKPLEPYIFKEIDSKPFSFDKVSKKGKNA</sequence>
<evidence type="ECO:0000256" key="1">
    <source>
        <dbReference type="SAM" id="MobiDB-lite"/>
    </source>
</evidence>
<name>A0ABR2HVR9_9EUKA</name>
<feature type="region of interest" description="Disordered" evidence="1">
    <location>
        <begin position="1"/>
        <end position="60"/>
    </location>
</feature>
<evidence type="ECO:0000313" key="3">
    <source>
        <dbReference type="Proteomes" id="UP001470230"/>
    </source>
</evidence>
<comment type="caution">
    <text evidence="2">The sequence shown here is derived from an EMBL/GenBank/DDBJ whole genome shotgun (WGS) entry which is preliminary data.</text>
</comment>
<dbReference type="EMBL" id="JAPFFF010000021">
    <property type="protein sequence ID" value="KAK8853747.1"/>
    <property type="molecule type" value="Genomic_DNA"/>
</dbReference>
<organism evidence="2 3">
    <name type="scientific">Tritrichomonas musculus</name>
    <dbReference type="NCBI Taxonomy" id="1915356"/>
    <lineage>
        <taxon>Eukaryota</taxon>
        <taxon>Metamonada</taxon>
        <taxon>Parabasalia</taxon>
        <taxon>Tritrichomonadida</taxon>
        <taxon>Tritrichomonadidae</taxon>
        <taxon>Tritrichomonas</taxon>
    </lineage>
</organism>
<evidence type="ECO:0000313" key="2">
    <source>
        <dbReference type="EMBL" id="KAK8853747.1"/>
    </source>
</evidence>
<dbReference type="Proteomes" id="UP001470230">
    <property type="component" value="Unassembled WGS sequence"/>
</dbReference>
<feature type="compositionally biased region" description="Polar residues" evidence="1">
    <location>
        <begin position="49"/>
        <end position="60"/>
    </location>
</feature>
<proteinExistence type="predicted"/>
<reference evidence="2 3" key="1">
    <citation type="submission" date="2024-04" db="EMBL/GenBank/DDBJ databases">
        <title>Tritrichomonas musculus Genome.</title>
        <authorList>
            <person name="Alves-Ferreira E."/>
            <person name="Grigg M."/>
            <person name="Lorenzi H."/>
            <person name="Galac M."/>
        </authorList>
    </citation>
    <scope>NUCLEOTIDE SEQUENCE [LARGE SCALE GENOMIC DNA]</scope>
    <source>
        <strain evidence="2 3">EAF2021</strain>
    </source>
</reference>